<evidence type="ECO:0000313" key="2">
    <source>
        <dbReference type="EMBL" id="CCJ33826.1"/>
    </source>
</evidence>
<dbReference type="EMBL" id="CAKP01000094">
    <property type="protein sequence ID" value="CCJ33826.1"/>
    <property type="molecule type" value="Genomic_DNA"/>
</dbReference>
<dbReference type="STRING" id="857293.CAAU_1742"/>
<dbReference type="AlphaFoldDB" id="I7LH75"/>
<name>I7LH75_9CLOT</name>
<sequence>MKNKKLLAVALILIILIIPFYKKANSQSQSKINYIYVTVESGDTLWKIAKKHKTDKQDIRKLVYEIRKANNLESLIIYPGQTIKVPIEAD</sequence>
<dbReference type="OrthoDB" id="1716479at2"/>
<dbReference type="SUPFAM" id="SSF54106">
    <property type="entry name" value="LysM domain"/>
    <property type="match status" value="1"/>
</dbReference>
<keyword evidence="3" id="KW-1185">Reference proteome</keyword>
<dbReference type="Proteomes" id="UP000007652">
    <property type="component" value="Unassembled WGS sequence"/>
</dbReference>
<evidence type="ECO:0000313" key="3">
    <source>
        <dbReference type="Proteomes" id="UP000007652"/>
    </source>
</evidence>
<protein>
    <recommendedName>
        <fullName evidence="1">LysM domain-containing protein</fullName>
    </recommendedName>
</protein>
<feature type="domain" description="LysM" evidence="1">
    <location>
        <begin position="35"/>
        <end position="85"/>
    </location>
</feature>
<accession>I7LH75</accession>
<organism evidence="2 3">
    <name type="scientific">Caloramator australicus RC3</name>
    <dbReference type="NCBI Taxonomy" id="857293"/>
    <lineage>
        <taxon>Bacteria</taxon>
        <taxon>Bacillati</taxon>
        <taxon>Bacillota</taxon>
        <taxon>Clostridia</taxon>
        <taxon>Eubacteriales</taxon>
        <taxon>Clostridiaceae</taxon>
        <taxon>Caloramator</taxon>
    </lineage>
</organism>
<dbReference type="Pfam" id="PF01476">
    <property type="entry name" value="LysM"/>
    <property type="match status" value="1"/>
</dbReference>
<reference evidence="2 3" key="1">
    <citation type="journal article" date="2011" name="J. Bacteriol.">
        <title>Draft genome sequence of Caloramator australicus strain RC3T, a thermoanaerobe from the Great Artesian Basin of Australia.</title>
        <authorList>
            <person name="Ogg C.D."/>
            <person name="Patel B.K.C."/>
        </authorList>
    </citation>
    <scope>NUCLEOTIDE SEQUENCE [LARGE SCALE GENOMIC DNA]</scope>
    <source>
        <strain evidence="2 3">RC3</strain>
    </source>
</reference>
<dbReference type="InterPro" id="IPR036779">
    <property type="entry name" value="LysM_dom_sf"/>
</dbReference>
<dbReference type="Gene3D" id="3.10.350.10">
    <property type="entry name" value="LysM domain"/>
    <property type="match status" value="1"/>
</dbReference>
<dbReference type="eggNOG" id="COG1388">
    <property type="taxonomic scope" value="Bacteria"/>
</dbReference>
<dbReference type="CDD" id="cd00118">
    <property type="entry name" value="LysM"/>
    <property type="match status" value="1"/>
</dbReference>
<dbReference type="PROSITE" id="PS51782">
    <property type="entry name" value="LYSM"/>
    <property type="match status" value="1"/>
</dbReference>
<dbReference type="SMART" id="SM00257">
    <property type="entry name" value="LysM"/>
    <property type="match status" value="1"/>
</dbReference>
<comment type="caution">
    <text evidence="2">The sequence shown here is derived from an EMBL/GenBank/DDBJ whole genome shotgun (WGS) entry which is preliminary data.</text>
</comment>
<evidence type="ECO:0000259" key="1">
    <source>
        <dbReference type="PROSITE" id="PS51782"/>
    </source>
</evidence>
<proteinExistence type="predicted"/>
<dbReference type="RefSeq" id="WP_008909084.1">
    <property type="nucleotide sequence ID" value="NZ_CAKP01000094.1"/>
</dbReference>
<gene>
    <name evidence="2" type="ORF">CAAU_1742</name>
</gene>
<dbReference type="InterPro" id="IPR018392">
    <property type="entry name" value="LysM"/>
</dbReference>